<evidence type="ECO:0000256" key="2">
    <source>
        <dbReference type="ARBA" id="ARBA00006742"/>
    </source>
</evidence>
<evidence type="ECO:0000256" key="9">
    <source>
        <dbReference type="ARBA" id="ARBA00023136"/>
    </source>
</evidence>
<evidence type="ECO:0000256" key="1">
    <source>
        <dbReference type="ARBA" id="ARBA00004162"/>
    </source>
</evidence>
<keyword evidence="3" id="KW-0813">Transport</keyword>
<dbReference type="PANTHER" id="PTHR33909">
    <property type="entry name" value="SEC TRANSLOCON ACCESSORY COMPLEX SUBUNIT YAJC"/>
    <property type="match status" value="1"/>
</dbReference>
<dbReference type="PRINTS" id="PR01853">
    <property type="entry name" value="YAJCTRNLCASE"/>
</dbReference>
<keyword evidence="7 10" id="KW-1133">Transmembrane helix</keyword>
<evidence type="ECO:0000256" key="8">
    <source>
        <dbReference type="ARBA" id="ARBA00023010"/>
    </source>
</evidence>
<proteinExistence type="inferred from homology"/>
<evidence type="ECO:0000256" key="3">
    <source>
        <dbReference type="ARBA" id="ARBA00022448"/>
    </source>
</evidence>
<sequence>MKTLIQFSPIILMLILCYILILVPENKRKKKYNTMLEALKVNDEVITKGGIIGKITNIQGKAVIIQTGPDKIKIKIDKTGILDLMTDFDSHVSEKDKKENKN</sequence>
<organism evidence="11 12">
    <name type="scientific">Clostridium fermenticellae</name>
    <dbReference type="NCBI Taxonomy" id="2068654"/>
    <lineage>
        <taxon>Bacteria</taxon>
        <taxon>Bacillati</taxon>
        <taxon>Bacillota</taxon>
        <taxon>Clostridia</taxon>
        <taxon>Eubacteriales</taxon>
        <taxon>Clostridiaceae</taxon>
        <taxon>Clostridium</taxon>
    </lineage>
</organism>
<gene>
    <name evidence="11" type="primary">yajC</name>
    <name evidence="11" type="ORF">D4Z93_04670</name>
</gene>
<keyword evidence="12" id="KW-1185">Reference proteome</keyword>
<dbReference type="NCBIfam" id="TIGR00739">
    <property type="entry name" value="yajC"/>
    <property type="match status" value="1"/>
</dbReference>
<keyword evidence="4" id="KW-1003">Cell membrane</keyword>
<dbReference type="KEGG" id="cfer:D4Z93_04670"/>
<dbReference type="SMART" id="SM01323">
    <property type="entry name" value="YajC"/>
    <property type="match status" value="1"/>
</dbReference>
<keyword evidence="5 10" id="KW-0812">Transmembrane</keyword>
<keyword evidence="6" id="KW-0653">Protein transport</keyword>
<evidence type="ECO:0000313" key="11">
    <source>
        <dbReference type="EMBL" id="AYD39846.1"/>
    </source>
</evidence>
<evidence type="ECO:0000256" key="5">
    <source>
        <dbReference type="ARBA" id="ARBA00022692"/>
    </source>
</evidence>
<keyword evidence="8" id="KW-0811">Translocation</keyword>
<dbReference type="GO" id="GO:0005886">
    <property type="term" value="C:plasma membrane"/>
    <property type="evidence" value="ECO:0007669"/>
    <property type="project" value="UniProtKB-SubCell"/>
</dbReference>
<dbReference type="PANTHER" id="PTHR33909:SF1">
    <property type="entry name" value="SEC TRANSLOCON ACCESSORY COMPLEX SUBUNIT YAJC"/>
    <property type="match status" value="1"/>
</dbReference>
<evidence type="ECO:0000256" key="6">
    <source>
        <dbReference type="ARBA" id="ARBA00022927"/>
    </source>
</evidence>
<comment type="similarity">
    <text evidence="2">Belongs to the YajC family.</text>
</comment>
<keyword evidence="9 10" id="KW-0472">Membrane</keyword>
<evidence type="ECO:0000256" key="10">
    <source>
        <dbReference type="SAM" id="Phobius"/>
    </source>
</evidence>
<dbReference type="Proteomes" id="UP000266301">
    <property type="component" value="Chromosome"/>
</dbReference>
<evidence type="ECO:0000313" key="12">
    <source>
        <dbReference type="Proteomes" id="UP000266301"/>
    </source>
</evidence>
<protein>
    <submittedName>
        <fullName evidence="11">Preprotein translocase subunit YajC</fullName>
    </submittedName>
</protein>
<name>A0A386H2F7_9CLOT</name>
<dbReference type="InterPro" id="IPR003849">
    <property type="entry name" value="Preprotein_translocase_YajC"/>
</dbReference>
<dbReference type="RefSeq" id="WP_119970813.1">
    <property type="nucleotide sequence ID" value="NZ_CP032416.1"/>
</dbReference>
<dbReference type="EMBL" id="CP032416">
    <property type="protein sequence ID" value="AYD39846.1"/>
    <property type="molecule type" value="Genomic_DNA"/>
</dbReference>
<evidence type="ECO:0000256" key="4">
    <source>
        <dbReference type="ARBA" id="ARBA00022475"/>
    </source>
</evidence>
<comment type="subcellular location">
    <subcellularLocation>
        <location evidence="1">Cell membrane</location>
        <topology evidence="1">Single-pass membrane protein</topology>
    </subcellularLocation>
</comment>
<evidence type="ECO:0000256" key="7">
    <source>
        <dbReference type="ARBA" id="ARBA00022989"/>
    </source>
</evidence>
<dbReference type="AlphaFoldDB" id="A0A386H2F7"/>
<accession>A0A386H2F7</accession>
<dbReference type="GO" id="GO:0015031">
    <property type="term" value="P:protein transport"/>
    <property type="evidence" value="ECO:0007669"/>
    <property type="project" value="UniProtKB-KW"/>
</dbReference>
<dbReference type="Pfam" id="PF02699">
    <property type="entry name" value="YajC"/>
    <property type="match status" value="1"/>
</dbReference>
<reference evidence="11 12" key="1">
    <citation type="journal article" date="2019" name="Int. J. Syst. Evol. Microbiol.">
        <title>Clostridium fermenticellae sp. nov., isolated from the mud in a fermentation cellar for the production of the Chinese liquor, baijiu.</title>
        <authorList>
            <person name="Xu P.X."/>
            <person name="Chai L.J."/>
            <person name="Qiu T."/>
            <person name="Zhang X.J."/>
            <person name="Lu Z.M."/>
            <person name="Xiao C."/>
            <person name="Wang S.T."/>
            <person name="Shen C.H."/>
            <person name="Shi J.S."/>
            <person name="Xu Z.H."/>
        </authorList>
    </citation>
    <scope>NUCLEOTIDE SEQUENCE [LARGE SCALE GENOMIC DNA]</scope>
    <source>
        <strain evidence="11 12">JN500901</strain>
    </source>
</reference>
<feature type="transmembrane region" description="Helical" evidence="10">
    <location>
        <begin position="6"/>
        <end position="23"/>
    </location>
</feature>